<proteinExistence type="predicted"/>
<protein>
    <submittedName>
        <fullName evidence="2">Uncharacterized protein</fullName>
    </submittedName>
</protein>
<dbReference type="Proteomes" id="UP000054166">
    <property type="component" value="Unassembled WGS sequence"/>
</dbReference>
<feature type="compositionally biased region" description="Gly residues" evidence="1">
    <location>
        <begin position="142"/>
        <end position="154"/>
    </location>
</feature>
<dbReference type="EMBL" id="KN833050">
    <property type="protein sequence ID" value="KIM75139.1"/>
    <property type="molecule type" value="Genomic_DNA"/>
</dbReference>
<evidence type="ECO:0000313" key="3">
    <source>
        <dbReference type="Proteomes" id="UP000054166"/>
    </source>
</evidence>
<sequence length="154" mass="15865">MAPTLKCIHRKIPDVATEDLSSITLVPTTGGLWKRSRSVRTTAARASTNGITATTTKSSKGKGKAVSPSPTSKVRSSRFTSQAQTQMRAHIGTEPITIDSDDEDLASSLAGGSSAMTTNWLGKEKGKKLGGGGRKSKRKSNGGVGEGSMGAGGM</sequence>
<organism evidence="2 3">
    <name type="scientific">Piloderma croceum (strain F 1598)</name>
    <dbReference type="NCBI Taxonomy" id="765440"/>
    <lineage>
        <taxon>Eukaryota</taxon>
        <taxon>Fungi</taxon>
        <taxon>Dikarya</taxon>
        <taxon>Basidiomycota</taxon>
        <taxon>Agaricomycotina</taxon>
        <taxon>Agaricomycetes</taxon>
        <taxon>Agaricomycetidae</taxon>
        <taxon>Atheliales</taxon>
        <taxon>Atheliaceae</taxon>
        <taxon>Piloderma</taxon>
    </lineage>
</organism>
<accession>A0A0C3F565</accession>
<feature type="compositionally biased region" description="Low complexity" evidence="1">
    <location>
        <begin position="106"/>
        <end position="115"/>
    </location>
</feature>
<feature type="region of interest" description="Disordered" evidence="1">
    <location>
        <begin position="40"/>
        <end position="154"/>
    </location>
</feature>
<reference evidence="3" key="2">
    <citation type="submission" date="2015-01" db="EMBL/GenBank/DDBJ databases">
        <title>Evolutionary Origins and Diversification of the Mycorrhizal Mutualists.</title>
        <authorList>
            <consortium name="DOE Joint Genome Institute"/>
            <consortium name="Mycorrhizal Genomics Consortium"/>
            <person name="Kohler A."/>
            <person name="Kuo A."/>
            <person name="Nagy L.G."/>
            <person name="Floudas D."/>
            <person name="Copeland A."/>
            <person name="Barry K.W."/>
            <person name="Cichocki N."/>
            <person name="Veneault-Fourrey C."/>
            <person name="LaButti K."/>
            <person name="Lindquist E.A."/>
            <person name="Lipzen A."/>
            <person name="Lundell T."/>
            <person name="Morin E."/>
            <person name="Murat C."/>
            <person name="Riley R."/>
            <person name="Ohm R."/>
            <person name="Sun H."/>
            <person name="Tunlid A."/>
            <person name="Henrissat B."/>
            <person name="Grigoriev I.V."/>
            <person name="Hibbett D.S."/>
            <person name="Martin F."/>
        </authorList>
    </citation>
    <scope>NUCLEOTIDE SEQUENCE [LARGE SCALE GENOMIC DNA]</scope>
    <source>
        <strain evidence="3">F 1598</strain>
    </source>
</reference>
<evidence type="ECO:0000256" key="1">
    <source>
        <dbReference type="SAM" id="MobiDB-lite"/>
    </source>
</evidence>
<feature type="compositionally biased region" description="Polar residues" evidence="1">
    <location>
        <begin position="68"/>
        <end position="87"/>
    </location>
</feature>
<dbReference type="HOGENOM" id="CLU_1704926_0_0_1"/>
<dbReference type="AlphaFoldDB" id="A0A0C3F565"/>
<gene>
    <name evidence="2" type="ORF">PILCRDRAFT_13826</name>
</gene>
<dbReference type="InParanoid" id="A0A0C3F565"/>
<keyword evidence="3" id="KW-1185">Reference proteome</keyword>
<reference evidence="2 3" key="1">
    <citation type="submission" date="2014-04" db="EMBL/GenBank/DDBJ databases">
        <authorList>
            <consortium name="DOE Joint Genome Institute"/>
            <person name="Kuo A."/>
            <person name="Tarkka M."/>
            <person name="Buscot F."/>
            <person name="Kohler A."/>
            <person name="Nagy L.G."/>
            <person name="Floudas D."/>
            <person name="Copeland A."/>
            <person name="Barry K.W."/>
            <person name="Cichocki N."/>
            <person name="Veneault-Fourrey C."/>
            <person name="LaButti K."/>
            <person name="Lindquist E.A."/>
            <person name="Lipzen A."/>
            <person name="Lundell T."/>
            <person name="Morin E."/>
            <person name="Murat C."/>
            <person name="Sun H."/>
            <person name="Tunlid A."/>
            <person name="Henrissat B."/>
            <person name="Grigoriev I.V."/>
            <person name="Hibbett D.S."/>
            <person name="Martin F."/>
            <person name="Nordberg H.P."/>
            <person name="Cantor M.N."/>
            <person name="Hua S.X."/>
        </authorList>
    </citation>
    <scope>NUCLEOTIDE SEQUENCE [LARGE SCALE GENOMIC DNA]</scope>
    <source>
        <strain evidence="2 3">F 1598</strain>
    </source>
</reference>
<feature type="compositionally biased region" description="Low complexity" evidence="1">
    <location>
        <begin position="40"/>
        <end position="58"/>
    </location>
</feature>
<evidence type="ECO:0000313" key="2">
    <source>
        <dbReference type="EMBL" id="KIM75139.1"/>
    </source>
</evidence>
<name>A0A0C3F565_PILCF</name>